<comment type="miscellaneous">
    <text evidence="10">Few gyrases are as efficient as E.coli at forming negative supercoils. Not all organisms have 2 type II topoisomerases; in organisms with a single type II topoisomerase this enzyme also has to decatenate newly replicated chromosomes.</text>
</comment>
<evidence type="ECO:0000313" key="13">
    <source>
        <dbReference type="Proteomes" id="UP000887043"/>
    </source>
</evidence>
<dbReference type="GO" id="GO:0034335">
    <property type="term" value="F:DNA negative supercoiling activity"/>
    <property type="evidence" value="ECO:0007669"/>
    <property type="project" value="UniProtKB-ARBA"/>
</dbReference>
<dbReference type="NCBIfam" id="TIGR01059">
    <property type="entry name" value="gyrB"/>
    <property type="match status" value="1"/>
</dbReference>
<evidence type="ECO:0000256" key="8">
    <source>
        <dbReference type="ARBA" id="ARBA00023125"/>
    </source>
</evidence>
<dbReference type="Gene3D" id="3.30.565.10">
    <property type="entry name" value="Histidine kinase-like ATPase, C-terminal domain"/>
    <property type="match status" value="1"/>
</dbReference>
<dbReference type="FunFam" id="3.30.230.10:FF:000005">
    <property type="entry name" value="DNA gyrase subunit B"/>
    <property type="match status" value="1"/>
</dbReference>
<dbReference type="CDD" id="cd00822">
    <property type="entry name" value="TopoII_Trans_DNA_gyrase"/>
    <property type="match status" value="1"/>
</dbReference>
<dbReference type="EC" id="5.6.2.2" evidence="10"/>
<dbReference type="GO" id="GO:0005524">
    <property type="term" value="F:ATP binding"/>
    <property type="evidence" value="ECO:0007669"/>
    <property type="project" value="UniProtKB-UniRule"/>
</dbReference>
<protein>
    <recommendedName>
        <fullName evidence="10">DNA gyrase subunit B</fullName>
        <ecNumber evidence="10">5.6.2.2</ecNumber>
    </recommendedName>
</protein>
<dbReference type="RefSeq" id="WP_006281606.1">
    <property type="nucleotide sequence ID" value="NZ_BPTR01000001.1"/>
</dbReference>
<dbReference type="SMART" id="SM00433">
    <property type="entry name" value="TOP2c"/>
    <property type="match status" value="1"/>
</dbReference>
<comment type="subcellular location">
    <subcellularLocation>
        <location evidence="10">Cytoplasm</location>
    </subcellularLocation>
</comment>
<evidence type="ECO:0000256" key="1">
    <source>
        <dbReference type="ARBA" id="ARBA00000185"/>
    </source>
</evidence>
<evidence type="ECO:0000256" key="6">
    <source>
        <dbReference type="ARBA" id="ARBA00022842"/>
    </source>
</evidence>
<dbReference type="FunFam" id="3.40.50.670:FF:000002">
    <property type="entry name" value="DNA gyrase subunit B"/>
    <property type="match status" value="1"/>
</dbReference>
<dbReference type="PRINTS" id="PR00418">
    <property type="entry name" value="TPI2FAMILY"/>
</dbReference>
<feature type="binding site" evidence="10">
    <location>
        <position position="438"/>
    </location>
    <ligand>
        <name>Mg(2+)</name>
        <dbReference type="ChEBI" id="CHEBI:18420"/>
        <label>1</label>
        <note>catalytic</note>
    </ligand>
</feature>
<dbReference type="CDD" id="cd16928">
    <property type="entry name" value="HATPase_GyrB-like"/>
    <property type="match status" value="1"/>
</dbReference>
<dbReference type="GO" id="GO:0046872">
    <property type="term" value="F:metal ion binding"/>
    <property type="evidence" value="ECO:0007669"/>
    <property type="project" value="UniProtKB-KW"/>
</dbReference>
<dbReference type="GO" id="GO:0003677">
    <property type="term" value="F:DNA binding"/>
    <property type="evidence" value="ECO:0007669"/>
    <property type="project" value="UniProtKB-KW"/>
</dbReference>
<comment type="similarity">
    <text evidence="2 10">Belongs to the type II topoisomerase GyrB family.</text>
</comment>
<name>A0AA37HY99_SEGBR</name>
<evidence type="ECO:0000256" key="3">
    <source>
        <dbReference type="ARBA" id="ARBA00022723"/>
    </source>
</evidence>
<keyword evidence="5 10" id="KW-0067">ATP-binding</keyword>
<dbReference type="InterPro" id="IPR020568">
    <property type="entry name" value="Ribosomal_Su5_D2-typ_SF"/>
</dbReference>
<dbReference type="Gene3D" id="3.30.230.10">
    <property type="match status" value="1"/>
</dbReference>
<dbReference type="FunFam" id="3.30.565.10:FF:000002">
    <property type="entry name" value="DNA gyrase subunit B"/>
    <property type="match status" value="1"/>
</dbReference>
<evidence type="ECO:0000256" key="5">
    <source>
        <dbReference type="ARBA" id="ARBA00022840"/>
    </source>
</evidence>
<dbReference type="InterPro" id="IPR013760">
    <property type="entry name" value="Topo_IIA-like_dom_sf"/>
</dbReference>
<dbReference type="SUPFAM" id="SSF55874">
    <property type="entry name" value="ATPase domain of HSP90 chaperone/DNA topoisomerase II/histidine kinase"/>
    <property type="match status" value="1"/>
</dbReference>
<feature type="binding site" evidence="10">
    <location>
        <position position="519"/>
    </location>
    <ligand>
        <name>Mg(2+)</name>
        <dbReference type="ChEBI" id="CHEBI:18420"/>
        <label>2</label>
    </ligand>
</feature>
<dbReference type="PANTHER" id="PTHR45866:SF1">
    <property type="entry name" value="DNA GYRASE SUBUNIT B, MITOCHONDRIAL"/>
    <property type="match status" value="1"/>
</dbReference>
<comment type="function">
    <text evidence="10">A type II topoisomerase that negatively supercoils closed circular double-stranded (ds) DNA in an ATP-dependent manner to modulate DNA topology and maintain chromosomes in an underwound state. Negative supercoiling favors strand separation, and DNA replication, transcription, recombination and repair, all of which involve strand separation. Also able to catalyze the interconversion of other topological isomers of dsDNA rings, including catenanes and knotted rings. Type II topoisomerases break and join 2 DNA strands simultaneously in an ATP-dependent manner.</text>
</comment>
<feature type="site" description="Interaction with DNA" evidence="10">
    <location>
        <position position="463"/>
    </location>
</feature>
<proteinExistence type="inferred from homology"/>
<evidence type="ECO:0000259" key="11">
    <source>
        <dbReference type="PROSITE" id="PS50880"/>
    </source>
</evidence>
<evidence type="ECO:0000256" key="7">
    <source>
        <dbReference type="ARBA" id="ARBA00023029"/>
    </source>
</evidence>
<comment type="caution">
    <text evidence="12">The sequence shown here is derived from an EMBL/GenBank/DDBJ whole genome shotgun (WGS) entry which is preliminary data.</text>
</comment>
<accession>A0AA37HY99</accession>
<dbReference type="Pfam" id="PF00204">
    <property type="entry name" value="DNA_gyraseB"/>
    <property type="match status" value="1"/>
</dbReference>
<dbReference type="SUPFAM" id="SSF56719">
    <property type="entry name" value="Type II DNA topoisomerase"/>
    <property type="match status" value="1"/>
</dbReference>
<dbReference type="Pfam" id="PF00986">
    <property type="entry name" value="DNA_gyraseB_C"/>
    <property type="match status" value="1"/>
</dbReference>
<dbReference type="InterPro" id="IPR018522">
    <property type="entry name" value="TopoIIA_CS"/>
</dbReference>
<evidence type="ECO:0000256" key="10">
    <source>
        <dbReference type="HAMAP-Rule" id="MF_01898"/>
    </source>
</evidence>
<dbReference type="PRINTS" id="PR01159">
    <property type="entry name" value="DNAGYRASEB"/>
</dbReference>
<dbReference type="PROSITE" id="PS50880">
    <property type="entry name" value="TOPRIM"/>
    <property type="match status" value="1"/>
</dbReference>
<feature type="binding site" evidence="10">
    <location>
        <position position="517"/>
    </location>
    <ligand>
        <name>Mg(2+)</name>
        <dbReference type="ChEBI" id="CHEBI:18420"/>
        <label>1</label>
        <note>catalytic</note>
    </ligand>
</feature>
<dbReference type="InterPro" id="IPR002288">
    <property type="entry name" value="DNA_gyrase_B_C"/>
</dbReference>
<dbReference type="PANTHER" id="PTHR45866">
    <property type="entry name" value="DNA GYRASE/TOPOISOMERASE SUBUNIT B"/>
    <property type="match status" value="1"/>
</dbReference>
<dbReference type="InterPro" id="IPR013759">
    <property type="entry name" value="Topo_IIA_B_C"/>
</dbReference>
<keyword evidence="7 10" id="KW-0799">Topoisomerase</keyword>
<evidence type="ECO:0000313" key="12">
    <source>
        <dbReference type="EMBL" id="GJG27928.1"/>
    </source>
</evidence>
<dbReference type="InterPro" id="IPR013506">
    <property type="entry name" value="Topo_IIA_bsu_dom2"/>
</dbReference>
<dbReference type="PROSITE" id="PS00177">
    <property type="entry name" value="TOPOISOMERASE_II"/>
    <property type="match status" value="1"/>
</dbReference>
<dbReference type="NCBIfam" id="NF004189">
    <property type="entry name" value="PRK05644.1"/>
    <property type="match status" value="1"/>
</dbReference>
<dbReference type="InterPro" id="IPR001241">
    <property type="entry name" value="Topo_IIA"/>
</dbReference>
<feature type="site" description="Interaction with DNA" evidence="10">
    <location>
        <position position="466"/>
    </location>
</feature>
<keyword evidence="8" id="KW-0238">DNA-binding</keyword>
<feature type="binding site" evidence="10">
    <location>
        <position position="517"/>
    </location>
    <ligand>
        <name>Mg(2+)</name>
        <dbReference type="ChEBI" id="CHEBI:18420"/>
        <label>2</label>
    </ligand>
</feature>
<dbReference type="InterPro" id="IPR000565">
    <property type="entry name" value="Topo_IIA_B"/>
</dbReference>
<evidence type="ECO:0000256" key="4">
    <source>
        <dbReference type="ARBA" id="ARBA00022741"/>
    </source>
</evidence>
<dbReference type="Pfam" id="PF02518">
    <property type="entry name" value="HATPase_c"/>
    <property type="match status" value="1"/>
</dbReference>
<gene>
    <name evidence="10 12" type="primary">gyrB</name>
    <name evidence="12" type="ORF">PRRU23_16280</name>
</gene>
<keyword evidence="9 10" id="KW-0413">Isomerase</keyword>
<reference evidence="12" key="1">
    <citation type="submission" date="2021-08" db="EMBL/GenBank/DDBJ databases">
        <title>Prevotella lacticifex sp. nov., isolated from rumen of cow.</title>
        <authorList>
            <person name="Shinkai T."/>
            <person name="Ikeyama N."/>
            <person name="Kumagai M."/>
            <person name="Ohmori H."/>
            <person name="Sakamoto M."/>
            <person name="Ohkuma M."/>
            <person name="Mitsumori M."/>
        </authorList>
    </citation>
    <scope>NUCLEOTIDE SEQUENCE</scope>
    <source>
        <strain evidence="12">DSM 11371</strain>
    </source>
</reference>
<dbReference type="InterPro" id="IPR003594">
    <property type="entry name" value="HATPase_dom"/>
</dbReference>
<dbReference type="InterPro" id="IPR011557">
    <property type="entry name" value="GyrB"/>
</dbReference>
<keyword evidence="3 10" id="KW-0479">Metal-binding</keyword>
<comment type="cofactor">
    <cofactor evidence="10">
        <name>Mg(2+)</name>
        <dbReference type="ChEBI" id="CHEBI:18420"/>
    </cofactor>
    <cofactor evidence="10">
        <name>Mn(2+)</name>
        <dbReference type="ChEBI" id="CHEBI:29035"/>
    </cofactor>
    <cofactor evidence="10">
        <name>Ca(2+)</name>
        <dbReference type="ChEBI" id="CHEBI:29108"/>
    </cofactor>
    <text evidence="10">Binds two Mg(2+) per subunit. The magnesium ions form salt bridges with both the protein and the DNA. Can also accept other divalent metal cations, such as Mn(2+) or Ca(2+).</text>
</comment>
<dbReference type="HAMAP" id="MF_01898">
    <property type="entry name" value="GyrB"/>
    <property type="match status" value="1"/>
</dbReference>
<dbReference type="Pfam" id="PF01751">
    <property type="entry name" value="Toprim"/>
    <property type="match status" value="1"/>
</dbReference>
<evidence type="ECO:0000256" key="2">
    <source>
        <dbReference type="ARBA" id="ARBA00010708"/>
    </source>
</evidence>
<dbReference type="InterPro" id="IPR014721">
    <property type="entry name" value="Ribsml_uS5_D2-typ_fold_subgr"/>
</dbReference>
<dbReference type="InterPro" id="IPR036890">
    <property type="entry name" value="HATPase_C_sf"/>
</dbReference>
<keyword evidence="6 10" id="KW-0460">Magnesium</keyword>
<sequence>MAENQNNEANYSASNIQVLEGLEAVRKRPAMYIGDISEKGLHHLINETVDNSIDEAMAGYCTDVQVTVNEDGSITVEDNGRGIPVDEHKKLHKSALEVVMTVLHAGGKFDKGSYKVSGGLHGVGVSCVNALSTHMKSQVFRDGKIYQQEYEKGKPLYPVKIVGETDKRGTCQQFWPDPTIFTTTTFQWDIIARRMRELAYLNAGIRITLTDLRPNAETGKTRQEVFHAVEGLKEFVRYVDRHRTHLFDDVIYLKTEKQGVPIEVAVMYNTDYSENIHSYVNNINTIEGGTHLTGFRTALTRTLKAYADNDSAISKQIEKAKIEIAGEDFREGLTAVISIKVAEPQFEGQTKTKLGNSEVAGAVQQAVGEALSDYLEEHPSEAKAICEKVILAATARIAARKARESVQRKNVMTGGGLPGKLADCSNKDPKQCEIFLVEGDSAGGSAKQGRDRYTQAILPLRGKILNVEKVPWHRVFEAESVMNIIQSIGVRFGVEGEADREANIDKLRYDKIIIMTDADVDGSHIDTLIMTLFFRFMPKVIEEGHLYIATPPLYKCTFKNKVSEYCYTDQQRQAFIDKYGNGIDDGKSIHTQRYKGLGEMNPEQLWETTMDPTSRLLKQVTIEDAAEADETFSMLMGDDVEPRREFIEQNATYANIDA</sequence>
<keyword evidence="4 10" id="KW-0547">Nucleotide-binding</keyword>
<organism evidence="12 13">
    <name type="scientific">Segatella bryantii</name>
    <name type="common">Prevotella bryantii</name>
    <dbReference type="NCBI Taxonomy" id="77095"/>
    <lineage>
        <taxon>Bacteria</taxon>
        <taxon>Pseudomonadati</taxon>
        <taxon>Bacteroidota</taxon>
        <taxon>Bacteroidia</taxon>
        <taxon>Bacteroidales</taxon>
        <taxon>Prevotellaceae</taxon>
        <taxon>Segatella</taxon>
    </lineage>
</organism>
<dbReference type="SMART" id="SM00387">
    <property type="entry name" value="HATPase_c"/>
    <property type="match status" value="1"/>
</dbReference>
<dbReference type="GO" id="GO:0005737">
    <property type="term" value="C:cytoplasm"/>
    <property type="evidence" value="ECO:0007669"/>
    <property type="project" value="UniProtKB-SubCell"/>
</dbReference>
<evidence type="ECO:0000256" key="9">
    <source>
        <dbReference type="ARBA" id="ARBA00023235"/>
    </source>
</evidence>
<dbReference type="AlphaFoldDB" id="A0AA37HY99"/>
<dbReference type="GO" id="GO:0006261">
    <property type="term" value="P:DNA-templated DNA replication"/>
    <property type="evidence" value="ECO:0007669"/>
    <property type="project" value="UniProtKB-UniRule"/>
</dbReference>
<dbReference type="GO" id="GO:0006265">
    <property type="term" value="P:DNA topological change"/>
    <property type="evidence" value="ECO:0007669"/>
    <property type="project" value="UniProtKB-UniRule"/>
</dbReference>
<comment type="subunit">
    <text evidence="10">Heterotetramer, composed of two GyrA and two GyrB chains. In the heterotetramer, GyrA contains the active site tyrosine that forms a transient covalent intermediate with DNA, while GyrB binds cofactors and catalyzes ATP hydrolysis.</text>
</comment>
<dbReference type="GO" id="GO:0005694">
    <property type="term" value="C:chromosome"/>
    <property type="evidence" value="ECO:0007669"/>
    <property type="project" value="InterPro"/>
</dbReference>
<dbReference type="NCBIfam" id="NF011501">
    <property type="entry name" value="PRK14939.1"/>
    <property type="match status" value="1"/>
</dbReference>
<feature type="domain" description="Toprim" evidence="11">
    <location>
        <begin position="432"/>
        <end position="552"/>
    </location>
</feature>
<dbReference type="EMBL" id="BPTR01000001">
    <property type="protein sequence ID" value="GJG27928.1"/>
    <property type="molecule type" value="Genomic_DNA"/>
</dbReference>
<dbReference type="Gene3D" id="3.40.50.670">
    <property type="match status" value="1"/>
</dbReference>
<dbReference type="SUPFAM" id="SSF54211">
    <property type="entry name" value="Ribosomal protein S5 domain 2-like"/>
    <property type="match status" value="1"/>
</dbReference>
<dbReference type="InterPro" id="IPR006171">
    <property type="entry name" value="TOPRIM_dom"/>
</dbReference>
<comment type="catalytic activity">
    <reaction evidence="1 10">
        <text>ATP-dependent breakage, passage and rejoining of double-stranded DNA.</text>
        <dbReference type="EC" id="5.6.2.2"/>
    </reaction>
</comment>
<keyword evidence="10" id="KW-0963">Cytoplasm</keyword>
<dbReference type="Proteomes" id="UP000887043">
    <property type="component" value="Unassembled WGS sequence"/>
</dbReference>